<proteinExistence type="predicted"/>
<protein>
    <submittedName>
        <fullName evidence="1">Uncharacterized protein</fullName>
    </submittedName>
</protein>
<organism evidence="1 2">
    <name type="scientific">Phytophthora nicotianae CJ01A1</name>
    <dbReference type="NCBI Taxonomy" id="1317063"/>
    <lineage>
        <taxon>Eukaryota</taxon>
        <taxon>Sar</taxon>
        <taxon>Stramenopiles</taxon>
        <taxon>Oomycota</taxon>
        <taxon>Peronosporomycetes</taxon>
        <taxon>Peronosporales</taxon>
        <taxon>Peronosporaceae</taxon>
        <taxon>Phytophthora</taxon>
    </lineage>
</organism>
<gene>
    <name evidence="1" type="ORF">F441_01456</name>
</gene>
<dbReference type="Proteomes" id="UP000018958">
    <property type="component" value="Unassembled WGS sequence"/>
</dbReference>
<accession>W2XTH5</accession>
<sequence>MGFSELLPLGLRVVAVEFGRLVSSESFALVSPVTLPPLDEQEVYFL</sequence>
<reference evidence="1 2" key="1">
    <citation type="submission" date="2013-11" db="EMBL/GenBank/DDBJ databases">
        <title>The Genome Sequence of Phytophthora parasitica CJ01A1.</title>
        <authorList>
            <consortium name="The Broad Institute Genomics Platform"/>
            <person name="Russ C."/>
            <person name="Tyler B."/>
            <person name="Panabieres F."/>
            <person name="Shan W."/>
            <person name="Tripathy S."/>
            <person name="Grunwald N."/>
            <person name="Machado M."/>
            <person name="Johnson C.S."/>
            <person name="Walker B."/>
            <person name="Young S.K."/>
            <person name="Zeng Q."/>
            <person name="Gargeya S."/>
            <person name="Fitzgerald M."/>
            <person name="Haas B."/>
            <person name="Abouelleil A."/>
            <person name="Allen A.W."/>
            <person name="Alvarado L."/>
            <person name="Arachchi H.M."/>
            <person name="Berlin A.M."/>
            <person name="Chapman S.B."/>
            <person name="Gainer-Dewar J."/>
            <person name="Goldberg J."/>
            <person name="Griggs A."/>
            <person name="Gujja S."/>
            <person name="Hansen M."/>
            <person name="Howarth C."/>
            <person name="Imamovic A."/>
            <person name="Ireland A."/>
            <person name="Larimer J."/>
            <person name="McCowan C."/>
            <person name="Murphy C."/>
            <person name="Pearson M."/>
            <person name="Poon T.W."/>
            <person name="Priest M."/>
            <person name="Roberts A."/>
            <person name="Saif S."/>
            <person name="Shea T."/>
            <person name="Sisk P."/>
            <person name="Sykes S."/>
            <person name="Wortman J."/>
            <person name="Nusbaum C."/>
            <person name="Birren B."/>
        </authorList>
    </citation>
    <scope>NUCLEOTIDE SEQUENCE [LARGE SCALE GENOMIC DNA]</scope>
    <source>
        <strain evidence="1 2">CJ01A1</strain>
    </source>
</reference>
<dbReference type="EMBL" id="ANIX01000301">
    <property type="protein sequence ID" value="ETP25688.1"/>
    <property type="molecule type" value="Genomic_DNA"/>
</dbReference>
<comment type="caution">
    <text evidence="1">The sequence shown here is derived from an EMBL/GenBank/DDBJ whole genome shotgun (WGS) entry which is preliminary data.</text>
</comment>
<name>W2XTH5_PHYNI</name>
<evidence type="ECO:0000313" key="2">
    <source>
        <dbReference type="Proteomes" id="UP000018958"/>
    </source>
</evidence>
<evidence type="ECO:0000313" key="1">
    <source>
        <dbReference type="EMBL" id="ETP25688.1"/>
    </source>
</evidence>
<dbReference type="AlphaFoldDB" id="W2XTH5"/>